<organism evidence="3 4">
    <name type="scientific">Neglectibacter timonensis</name>
    <dbReference type="NCBI Taxonomy" id="1776382"/>
    <lineage>
        <taxon>Bacteria</taxon>
        <taxon>Bacillati</taxon>
        <taxon>Bacillota</taxon>
        <taxon>Clostridia</taxon>
        <taxon>Eubacteriales</taxon>
        <taxon>Oscillospiraceae</taxon>
        <taxon>Neglectibacter</taxon>
    </lineage>
</organism>
<dbReference type="Gene3D" id="3.30.830.10">
    <property type="entry name" value="Metalloenzyme, LuxS/M16 peptidase-like"/>
    <property type="match status" value="2"/>
</dbReference>
<dbReference type="InterPro" id="IPR011765">
    <property type="entry name" value="Pept_M16_N"/>
</dbReference>
<dbReference type="InterPro" id="IPR007863">
    <property type="entry name" value="Peptidase_M16_C"/>
</dbReference>
<dbReference type="Proteomes" id="UP001524473">
    <property type="component" value="Unassembled WGS sequence"/>
</dbReference>
<dbReference type="InterPro" id="IPR050361">
    <property type="entry name" value="MPP/UQCRC_Complex"/>
</dbReference>
<dbReference type="Pfam" id="PF00675">
    <property type="entry name" value="Peptidase_M16"/>
    <property type="match status" value="1"/>
</dbReference>
<dbReference type="Pfam" id="PF05193">
    <property type="entry name" value="Peptidase_M16_C"/>
    <property type="match status" value="1"/>
</dbReference>
<feature type="domain" description="Peptidase M16 C-terminal" evidence="2">
    <location>
        <begin position="184"/>
        <end position="360"/>
    </location>
</feature>
<dbReference type="NCBIfam" id="NF047421">
    <property type="entry name" value="YfmH_fam"/>
    <property type="match status" value="1"/>
</dbReference>
<keyword evidence="4" id="KW-1185">Reference proteome</keyword>
<evidence type="ECO:0000313" key="4">
    <source>
        <dbReference type="Proteomes" id="UP001524473"/>
    </source>
</evidence>
<accession>A0ABT1RVA9</accession>
<sequence length="425" mass="47858">MQIEKVTGERARDSYYKIQHPSGLSIYLYPKESCSTAYAVFGAKYGSIDTCFQRSDETKPETVPEGIAHYLEHKLFESEDGDAFERFAKTGASANAFTSFESTCYLFSCTDQLYESLEILLDFVQSPHFTEESVAKEQGIIGQEIKMYDDDPQWRVMFNYLRAMYHTHPIRQDIAGTVESIAEITPEYLYRCYRTFYNLGNMALCIAGRLDVERVLEVCARNLKTSKPVQVKRVFAPEPETVVTAKVEQRLSVSLPLFQFGFKEAVSGECRTEREIAAMEILLETMASDSSPLFQDLLNRGLINETSFSYEYFEGSGYATVMFGGESRDPQAVAEAIVAETERLKRTGIDPAAFTRAKKAIYGENIAALNSTSNIANALASFTFKGRELFAYLDALAELQLSDIQQILERVFDESKTVLSVILPL</sequence>
<comment type="caution">
    <text evidence="3">The sequence shown here is derived from an EMBL/GenBank/DDBJ whole genome shotgun (WGS) entry which is preliminary data.</text>
</comment>
<dbReference type="PANTHER" id="PTHR11851">
    <property type="entry name" value="METALLOPROTEASE"/>
    <property type="match status" value="1"/>
</dbReference>
<dbReference type="EMBL" id="JANFZH010000002">
    <property type="protein sequence ID" value="MCQ4838612.1"/>
    <property type="molecule type" value="Genomic_DNA"/>
</dbReference>
<reference evidence="3 4" key="1">
    <citation type="submission" date="2022-06" db="EMBL/GenBank/DDBJ databases">
        <title>Isolation of gut microbiota from human fecal samples.</title>
        <authorList>
            <person name="Pamer E.G."/>
            <person name="Barat B."/>
            <person name="Waligurski E."/>
            <person name="Medina S."/>
            <person name="Paddock L."/>
            <person name="Mostad J."/>
        </authorList>
    </citation>
    <scope>NUCLEOTIDE SEQUENCE [LARGE SCALE GENOMIC DNA]</scope>
    <source>
        <strain evidence="3 4">DFI.9.73</strain>
    </source>
</reference>
<dbReference type="RefSeq" id="WP_066865423.1">
    <property type="nucleotide sequence ID" value="NZ_CABKVV010000014.1"/>
</dbReference>
<dbReference type="GeneID" id="90532931"/>
<evidence type="ECO:0000313" key="3">
    <source>
        <dbReference type="EMBL" id="MCQ4838612.1"/>
    </source>
</evidence>
<dbReference type="PANTHER" id="PTHR11851:SF134">
    <property type="entry name" value="ZINC-DEPENDENT PROTEASE"/>
    <property type="match status" value="1"/>
</dbReference>
<evidence type="ECO:0000259" key="2">
    <source>
        <dbReference type="Pfam" id="PF05193"/>
    </source>
</evidence>
<dbReference type="SUPFAM" id="SSF63411">
    <property type="entry name" value="LuxS/MPP-like metallohydrolase"/>
    <property type="match status" value="2"/>
</dbReference>
<protein>
    <submittedName>
        <fullName evidence="3">Insulinase family protein</fullName>
    </submittedName>
</protein>
<feature type="domain" description="Peptidase M16 N-terminal" evidence="1">
    <location>
        <begin position="65"/>
        <end position="177"/>
    </location>
</feature>
<name>A0ABT1RVA9_9FIRM</name>
<gene>
    <name evidence="3" type="ORF">NE695_01635</name>
</gene>
<evidence type="ECO:0000259" key="1">
    <source>
        <dbReference type="Pfam" id="PF00675"/>
    </source>
</evidence>
<proteinExistence type="predicted"/>
<dbReference type="InterPro" id="IPR011249">
    <property type="entry name" value="Metalloenz_LuxS/M16"/>
</dbReference>